<feature type="signal peptide" evidence="1">
    <location>
        <begin position="1"/>
        <end position="21"/>
    </location>
</feature>
<accession>A0A4R1EPF2</accession>
<sequence>MNRRQFTLFALASAFTGAASASSGGKALKNIIESEDNTDLKNHSKSQSTDVFGAYDDENGQHFVTCLNLIDNKLSGEKLDSLQIPFRAHDTIPLSKGRSLSFARRPHNQMIISDFATKEQRIINANEGRHFYGHGCIDISRNTLFATENDYDNARGVISLRDAHNFKQLGEYESCGIGPHDIHLMPDNKTLVVANGGIETHPDFGRRKLNIKTMQPSLTFIDIDSGKKIDEYRLSNHKLSIRHLMVTADGGVAVGTQYQGQPIDGTPDYLLAWIDKNTDGLQTFDNNRQFTKDCRGYIADVAVDTHAQIMAATSPRGNNVSFWSIPNRTLLKTIEISGPSGLCFNSKDQEFLVSNDKGVVFKIPLNSNQFIATQLQTFPVKWDNHMYISV</sequence>
<dbReference type="InterPro" id="IPR015943">
    <property type="entry name" value="WD40/YVTN_repeat-like_dom_sf"/>
</dbReference>
<dbReference type="Gene3D" id="2.130.10.10">
    <property type="entry name" value="YVTN repeat-like/Quinoprotein amine dehydrogenase"/>
    <property type="match status" value="1"/>
</dbReference>
<name>A0A4R1EPF2_9GAMM</name>
<proteinExistence type="predicted"/>
<dbReference type="OrthoDB" id="5624218at2"/>
<dbReference type="Proteomes" id="UP000294887">
    <property type="component" value="Unassembled WGS sequence"/>
</dbReference>
<protein>
    <recommendedName>
        <fullName evidence="4">DUF1513 domain-containing protein</fullName>
    </recommendedName>
</protein>
<dbReference type="EMBL" id="SMFQ01000005">
    <property type="protein sequence ID" value="TCJ83167.1"/>
    <property type="molecule type" value="Genomic_DNA"/>
</dbReference>
<dbReference type="RefSeq" id="WP_131907646.1">
    <property type="nucleotide sequence ID" value="NZ_BAAAFU010000007.1"/>
</dbReference>
<comment type="caution">
    <text evidence="2">The sequence shown here is derived from an EMBL/GenBank/DDBJ whole genome shotgun (WGS) entry which is preliminary data.</text>
</comment>
<dbReference type="Pfam" id="PF07433">
    <property type="entry name" value="DUF1513"/>
    <property type="match status" value="1"/>
</dbReference>
<dbReference type="PIRSF" id="PIRSF028101">
    <property type="entry name" value="UCP028101"/>
    <property type="match status" value="1"/>
</dbReference>
<organism evidence="2 3">
    <name type="scientific">Cocleimonas flava</name>
    <dbReference type="NCBI Taxonomy" id="634765"/>
    <lineage>
        <taxon>Bacteria</taxon>
        <taxon>Pseudomonadati</taxon>
        <taxon>Pseudomonadota</taxon>
        <taxon>Gammaproteobacteria</taxon>
        <taxon>Thiotrichales</taxon>
        <taxon>Thiotrichaceae</taxon>
        <taxon>Cocleimonas</taxon>
    </lineage>
</organism>
<dbReference type="InterPro" id="IPR008311">
    <property type="entry name" value="UCP028101"/>
</dbReference>
<feature type="chain" id="PRO_5020418834" description="DUF1513 domain-containing protein" evidence="1">
    <location>
        <begin position="22"/>
        <end position="390"/>
    </location>
</feature>
<evidence type="ECO:0000313" key="2">
    <source>
        <dbReference type="EMBL" id="TCJ83167.1"/>
    </source>
</evidence>
<keyword evidence="3" id="KW-1185">Reference proteome</keyword>
<keyword evidence="1" id="KW-0732">Signal</keyword>
<dbReference type="AlphaFoldDB" id="A0A4R1EPF2"/>
<evidence type="ECO:0008006" key="4">
    <source>
        <dbReference type="Google" id="ProtNLM"/>
    </source>
</evidence>
<evidence type="ECO:0000256" key="1">
    <source>
        <dbReference type="SAM" id="SignalP"/>
    </source>
</evidence>
<gene>
    <name evidence="2" type="ORF">EV695_3905</name>
</gene>
<reference evidence="2 3" key="1">
    <citation type="submission" date="2019-03" db="EMBL/GenBank/DDBJ databases">
        <title>Genomic Encyclopedia of Type Strains, Phase IV (KMG-IV): sequencing the most valuable type-strain genomes for metagenomic binning, comparative biology and taxonomic classification.</title>
        <authorList>
            <person name="Goeker M."/>
        </authorList>
    </citation>
    <scope>NUCLEOTIDE SEQUENCE [LARGE SCALE GENOMIC DNA]</scope>
    <source>
        <strain evidence="2 3">DSM 24830</strain>
    </source>
</reference>
<evidence type="ECO:0000313" key="3">
    <source>
        <dbReference type="Proteomes" id="UP000294887"/>
    </source>
</evidence>
<dbReference type="SUPFAM" id="SSF69322">
    <property type="entry name" value="Tricorn protease domain 2"/>
    <property type="match status" value="1"/>
</dbReference>